<dbReference type="PANTHER" id="PTHR11014">
    <property type="entry name" value="PEPTIDASE M20 FAMILY MEMBER"/>
    <property type="match status" value="1"/>
</dbReference>
<dbReference type="InterPro" id="IPR036264">
    <property type="entry name" value="Bact_exopeptidase_dim_dom"/>
</dbReference>
<dbReference type="InterPro" id="IPR002933">
    <property type="entry name" value="Peptidase_M20"/>
</dbReference>
<protein>
    <submittedName>
        <fullName evidence="3">Hippurate hydrolase</fullName>
    </submittedName>
</protein>
<name>A0A4V3GHG9_9ACTN</name>
<evidence type="ECO:0000313" key="4">
    <source>
        <dbReference type="Proteomes" id="UP000295146"/>
    </source>
</evidence>
<feature type="binding site" evidence="1">
    <location>
        <position position="144"/>
    </location>
    <ligand>
        <name>Mn(2+)</name>
        <dbReference type="ChEBI" id="CHEBI:29035"/>
        <label>2</label>
    </ligand>
</feature>
<reference evidence="3 4" key="1">
    <citation type="submission" date="2019-03" db="EMBL/GenBank/DDBJ databases">
        <title>Genomic Encyclopedia of Type Strains, Phase III (KMG-III): the genomes of soil and plant-associated and newly described type strains.</title>
        <authorList>
            <person name="Whitman W."/>
        </authorList>
    </citation>
    <scope>NUCLEOTIDE SEQUENCE [LARGE SCALE GENOMIC DNA]</scope>
    <source>
        <strain evidence="3 4">VKM Ac-2573</strain>
    </source>
</reference>
<organism evidence="3 4">
    <name type="scientific">Kribbella pratensis</name>
    <dbReference type="NCBI Taxonomy" id="2512112"/>
    <lineage>
        <taxon>Bacteria</taxon>
        <taxon>Bacillati</taxon>
        <taxon>Actinomycetota</taxon>
        <taxon>Actinomycetes</taxon>
        <taxon>Propionibacteriales</taxon>
        <taxon>Kribbellaceae</taxon>
        <taxon>Kribbella</taxon>
    </lineage>
</organism>
<gene>
    <name evidence="3" type="ORF">EV653_0997</name>
</gene>
<dbReference type="PANTHER" id="PTHR11014:SF63">
    <property type="entry name" value="METALLOPEPTIDASE, PUTATIVE (AFU_ORTHOLOGUE AFUA_6G09600)-RELATED"/>
    <property type="match status" value="1"/>
</dbReference>
<dbReference type="AlphaFoldDB" id="A0A4V3GHG9"/>
<keyword evidence="1" id="KW-0464">Manganese</keyword>
<dbReference type="SUPFAM" id="SSF55031">
    <property type="entry name" value="Bacterial exopeptidase dimerisation domain"/>
    <property type="match status" value="1"/>
</dbReference>
<dbReference type="GO" id="GO:0046872">
    <property type="term" value="F:metal ion binding"/>
    <property type="evidence" value="ECO:0007669"/>
    <property type="project" value="UniProtKB-KW"/>
</dbReference>
<dbReference type="Pfam" id="PF01546">
    <property type="entry name" value="Peptidase_M20"/>
    <property type="match status" value="1"/>
</dbReference>
<feature type="binding site" evidence="1">
    <location>
        <position position="108"/>
    </location>
    <ligand>
        <name>Mn(2+)</name>
        <dbReference type="ChEBI" id="CHEBI:29035"/>
        <label>2</label>
    </ligand>
</feature>
<dbReference type="Gene3D" id="3.40.630.10">
    <property type="entry name" value="Zn peptidases"/>
    <property type="match status" value="1"/>
</dbReference>
<comment type="caution">
    <text evidence="3">The sequence shown here is derived from an EMBL/GenBank/DDBJ whole genome shotgun (WGS) entry which is preliminary data.</text>
</comment>
<dbReference type="SUPFAM" id="SSF53187">
    <property type="entry name" value="Zn-dependent exopeptidases"/>
    <property type="match status" value="1"/>
</dbReference>
<accession>A0A4V3GHG9</accession>
<keyword evidence="4" id="KW-1185">Reference proteome</keyword>
<dbReference type="Gene3D" id="3.30.70.360">
    <property type="match status" value="1"/>
</dbReference>
<keyword evidence="3" id="KW-0378">Hydrolase</keyword>
<proteinExistence type="predicted"/>
<sequence length="430" mass="44480">MARGFFATVYSADMDTDLVARLRSTYEDLHAHPELSGDEHRTAGIVAGWLREQGFDVHEGIGGAGVAGVLSQGDGPTVLLRADMDALPVAEETGLPYASTVDGVMHACGHDMHVTCLLGAAAELAAARDAWRGTLVVVFQPAEEIGAGAQDMVDDGLYQKVPKPDIVLGQHVAPIPAGTLGLRPGPSFASADTLRVTLFGVGGHGSRPEATVDPVLLAATTTVRLHTVVSREVAGNDTAVLTVGAINAGTKANIIPDTAELLLSVRSYTEEVRGRVLGAIERIVAAEAQAAGAPRPPTVERLEAVPAVINDAAATEPTRRVLESVVGAGRVVDPGLITGSEDVGILAQAADVPIVYWLLGGADPAEFAGAESMEQIVRVVADLPSNHSPHYHPVASPTIEIGVDALVTAARHWLDSLPGDVEKPGSGSTS</sequence>
<dbReference type="InterPro" id="IPR017439">
    <property type="entry name" value="Amidohydrolase"/>
</dbReference>
<keyword evidence="1" id="KW-0479">Metal-binding</keyword>
<dbReference type="NCBIfam" id="TIGR01891">
    <property type="entry name" value="amidohydrolases"/>
    <property type="match status" value="1"/>
</dbReference>
<feature type="binding site" evidence="1">
    <location>
        <position position="110"/>
    </location>
    <ligand>
        <name>Mn(2+)</name>
        <dbReference type="ChEBI" id="CHEBI:29035"/>
        <label>2</label>
    </ligand>
</feature>
<feature type="binding site" evidence="1">
    <location>
        <position position="171"/>
    </location>
    <ligand>
        <name>Mn(2+)</name>
        <dbReference type="ChEBI" id="CHEBI:29035"/>
        <label>2</label>
    </ligand>
</feature>
<feature type="domain" description="Peptidase M20 dimerisation" evidence="2">
    <location>
        <begin position="193"/>
        <end position="288"/>
    </location>
</feature>
<dbReference type="GO" id="GO:0016787">
    <property type="term" value="F:hydrolase activity"/>
    <property type="evidence" value="ECO:0007669"/>
    <property type="project" value="UniProtKB-KW"/>
</dbReference>
<comment type="cofactor">
    <cofactor evidence="1">
        <name>Mn(2+)</name>
        <dbReference type="ChEBI" id="CHEBI:29035"/>
    </cofactor>
    <text evidence="1">The Mn(2+) ion enhances activity.</text>
</comment>
<dbReference type="Proteomes" id="UP000295146">
    <property type="component" value="Unassembled WGS sequence"/>
</dbReference>
<dbReference type="InterPro" id="IPR011650">
    <property type="entry name" value="Peptidase_M20_dimer"/>
</dbReference>
<evidence type="ECO:0000313" key="3">
    <source>
        <dbReference type="EMBL" id="TDW75857.1"/>
    </source>
</evidence>
<evidence type="ECO:0000259" key="2">
    <source>
        <dbReference type="Pfam" id="PF07687"/>
    </source>
</evidence>
<dbReference type="Pfam" id="PF07687">
    <property type="entry name" value="M20_dimer"/>
    <property type="match status" value="1"/>
</dbReference>
<evidence type="ECO:0000256" key="1">
    <source>
        <dbReference type="PIRSR" id="PIRSR005962-1"/>
    </source>
</evidence>
<dbReference type="PIRSF" id="PIRSF005962">
    <property type="entry name" value="Pept_M20D_amidohydro"/>
    <property type="match status" value="1"/>
</dbReference>
<dbReference type="EMBL" id="SODP01000001">
    <property type="protein sequence ID" value="TDW75857.1"/>
    <property type="molecule type" value="Genomic_DNA"/>
</dbReference>